<dbReference type="RefSeq" id="XP_004254398.1">
    <property type="nucleotide sequence ID" value="XM_004254350.1"/>
</dbReference>
<evidence type="ECO:0000313" key="2">
    <source>
        <dbReference type="Proteomes" id="UP000014680"/>
    </source>
</evidence>
<protein>
    <submittedName>
        <fullName evidence="1">Uncharacterized protein</fullName>
    </submittedName>
</protein>
<dbReference type="Proteomes" id="UP000014680">
    <property type="component" value="Unassembled WGS sequence"/>
</dbReference>
<dbReference type="GeneID" id="14886569"/>
<dbReference type="VEuPathDB" id="AmoebaDB:EIN_146310"/>
<accession>L7FL46</accession>
<gene>
    <name evidence="1" type="ORF">EIN_146310</name>
</gene>
<sequence length="299" mass="35041">MFPNFTNILQIDDHTFSAVVFALEPDYCQKIVIEHCCVTTQDECSLCFFNSDKMNNSDDEIFYITKTSKGCDIVIEGHSKAIPQVKEYFTYFYCIHNKLLTNIYNHMSGDKEAENILNMEKQLYVSMYYIPTFPILYQKNSKFDVYVNCDFSEVVVRGSNKIRDKASVLVNSLHNRVNSGIFFQEVQLLKKGRNYYIFMLHSHNIFFVVLCAEKFSFVNDEIQSYFYYHYFTPAFVGMEENKRNRCMTNLITEKLITRYSIYYNVPLYVPPCFDDTLLSTQTLLALSVKLQSTIKLHKG</sequence>
<evidence type="ECO:0000313" key="1">
    <source>
        <dbReference type="EMBL" id="ELP87627.1"/>
    </source>
</evidence>
<reference evidence="1 2" key="1">
    <citation type="submission" date="2012-10" db="EMBL/GenBank/DDBJ databases">
        <authorList>
            <person name="Zafar N."/>
            <person name="Inman J."/>
            <person name="Hall N."/>
            <person name="Lorenzi H."/>
            <person name="Caler E."/>
        </authorList>
    </citation>
    <scope>NUCLEOTIDE SEQUENCE [LARGE SCALE GENOMIC DNA]</scope>
    <source>
        <strain evidence="1 2">IP1</strain>
    </source>
</reference>
<keyword evidence="2" id="KW-1185">Reference proteome</keyword>
<dbReference type="AlphaFoldDB" id="L7FL46"/>
<organism evidence="1 2">
    <name type="scientific">Entamoeba invadens IP1</name>
    <dbReference type="NCBI Taxonomy" id="370355"/>
    <lineage>
        <taxon>Eukaryota</taxon>
        <taxon>Amoebozoa</taxon>
        <taxon>Evosea</taxon>
        <taxon>Archamoebae</taxon>
        <taxon>Mastigamoebida</taxon>
        <taxon>Entamoebidae</taxon>
        <taxon>Entamoeba</taxon>
    </lineage>
</organism>
<dbReference type="KEGG" id="eiv:EIN_146310"/>
<name>L7FL46_ENTIV</name>
<dbReference type="EMBL" id="KB206843">
    <property type="protein sequence ID" value="ELP87627.1"/>
    <property type="molecule type" value="Genomic_DNA"/>
</dbReference>
<proteinExistence type="predicted"/>